<reference evidence="8 9" key="1">
    <citation type="submission" date="2024-08" db="EMBL/GenBank/DDBJ databases">
        <authorList>
            <person name="Cucini C."/>
            <person name="Frati F."/>
        </authorList>
    </citation>
    <scope>NUCLEOTIDE SEQUENCE [LARGE SCALE GENOMIC DNA]</scope>
</reference>
<evidence type="ECO:0000313" key="8">
    <source>
        <dbReference type="EMBL" id="CAL8142474.1"/>
    </source>
</evidence>
<feature type="compositionally biased region" description="Low complexity" evidence="6">
    <location>
        <begin position="317"/>
        <end position="333"/>
    </location>
</feature>
<sequence>MLKEHTTTADVEGPEDDGDDLHADFEPIDPIDEAEYSSLNETHVKAAKKPPMDAAKSGERCYVCGDELLVSETLASSQETFRKACCYLNVKSKSEWFPGMDGSRFYSFCESCTNEITRIHHLYKKVDEIQSLIFKKVEDVEKRIADAEIVDNWMADAPHCSALRFEGFRKQVLINYRNKLKVRREVRVGKKMGHNFVEIQPMRSAHMFATDPAATNAFSKLAPSDNPEEAVELDNSRRVEPRRHSKRSKSHQNTMLDSPQMDDADDHIGFDDDDEWCGEEPERETKFWKDDPSKLNVGNMDTNEDSHDVEAGDDFMDGGADANVGSDSDASLNDSDDDGDWGSTQKKKKKVKKQAGNSNLNQSNKKGTPSKQTYATDKGYRFPDTIVTKDNRMYMEGVEIIKLPAGSYSRMPFNEVFMCGTCDKMMVSFWKIRQHICGHHLGMYKCSICGKEFAEPRLIPQHIERKHTERKPTECEICGRPMFARTPEAMRYHIYTHLGEEEKKDPKYANYCPPHKKDPNRPKRILAKNFQTFQCFQCGKTFLRPSALKRHELIHGGDALKVQCQHCGKMYAHRKALSDHLNICSLNTNINRQTYPCPKCPQRFKNRSTRSKHLKNHDKPSPFSCPRCPRKFSSKNGFKNHKRICTETTHRYGGISNNVRTGHAAYESNVPQSSPIASTSSSEYPTEVKASTSQQSISYYHDGMGVLQYPMGFNIHHSGGQ</sequence>
<feature type="compositionally biased region" description="Basic and acidic residues" evidence="6">
    <location>
        <begin position="283"/>
        <end position="293"/>
    </location>
</feature>
<keyword evidence="4" id="KW-0862">Zinc</keyword>
<feature type="region of interest" description="Disordered" evidence="6">
    <location>
        <begin position="219"/>
        <end position="376"/>
    </location>
</feature>
<feature type="compositionally biased region" description="Acidic residues" evidence="6">
    <location>
        <begin position="260"/>
        <end position="282"/>
    </location>
</feature>
<feature type="domain" description="C2H2-type" evidence="7">
    <location>
        <begin position="444"/>
        <end position="472"/>
    </location>
</feature>
<dbReference type="PROSITE" id="PS00028">
    <property type="entry name" value="ZINC_FINGER_C2H2_1"/>
    <property type="match status" value="3"/>
</dbReference>
<proteinExistence type="predicted"/>
<evidence type="ECO:0000256" key="5">
    <source>
        <dbReference type="PROSITE-ProRule" id="PRU00042"/>
    </source>
</evidence>
<evidence type="ECO:0000256" key="4">
    <source>
        <dbReference type="ARBA" id="ARBA00022833"/>
    </source>
</evidence>
<feature type="domain" description="C2H2-type" evidence="7">
    <location>
        <begin position="623"/>
        <end position="652"/>
    </location>
</feature>
<keyword evidence="9" id="KW-1185">Reference proteome</keyword>
<keyword evidence="2" id="KW-0677">Repeat</keyword>
<name>A0ABP1S2Q8_9HEXA</name>
<evidence type="ECO:0000256" key="3">
    <source>
        <dbReference type="ARBA" id="ARBA00022771"/>
    </source>
</evidence>
<feature type="compositionally biased region" description="Polar residues" evidence="6">
    <location>
        <begin position="355"/>
        <end position="375"/>
    </location>
</feature>
<accession>A0ABP1S2Q8</accession>
<dbReference type="SUPFAM" id="SSF57667">
    <property type="entry name" value="beta-beta-alpha zinc fingers"/>
    <property type="match status" value="4"/>
</dbReference>
<dbReference type="Gene3D" id="3.30.160.60">
    <property type="entry name" value="Classic Zinc Finger"/>
    <property type="match status" value="3"/>
</dbReference>
<feature type="region of interest" description="Disordered" evidence="6">
    <location>
        <begin position="1"/>
        <end position="26"/>
    </location>
</feature>
<evidence type="ECO:0000256" key="1">
    <source>
        <dbReference type="ARBA" id="ARBA00022723"/>
    </source>
</evidence>
<dbReference type="Proteomes" id="UP001642540">
    <property type="component" value="Unassembled WGS sequence"/>
</dbReference>
<dbReference type="PANTHER" id="PTHR24379:SF121">
    <property type="entry name" value="C2H2-TYPE DOMAIN-CONTAINING PROTEIN"/>
    <property type="match status" value="1"/>
</dbReference>
<keyword evidence="3 5" id="KW-0863">Zinc-finger</keyword>
<dbReference type="Pfam" id="PF00096">
    <property type="entry name" value="zf-C2H2"/>
    <property type="match status" value="3"/>
</dbReference>
<dbReference type="PROSITE" id="PS50157">
    <property type="entry name" value="ZINC_FINGER_C2H2_2"/>
    <property type="match status" value="4"/>
</dbReference>
<protein>
    <recommendedName>
        <fullName evidence="7">C2H2-type domain-containing protein</fullName>
    </recommendedName>
</protein>
<dbReference type="InterPro" id="IPR013087">
    <property type="entry name" value="Znf_C2H2_type"/>
</dbReference>
<dbReference type="SMART" id="SM00355">
    <property type="entry name" value="ZnF_C2H2"/>
    <property type="match status" value="7"/>
</dbReference>
<dbReference type="InterPro" id="IPR036236">
    <property type="entry name" value="Znf_C2H2_sf"/>
</dbReference>
<dbReference type="PANTHER" id="PTHR24379">
    <property type="entry name" value="KRAB AND ZINC FINGER DOMAIN-CONTAINING"/>
    <property type="match status" value="1"/>
</dbReference>
<feature type="domain" description="C2H2-type" evidence="7">
    <location>
        <begin position="533"/>
        <end position="560"/>
    </location>
</feature>
<feature type="domain" description="C2H2-type" evidence="7">
    <location>
        <begin position="595"/>
        <end position="622"/>
    </location>
</feature>
<evidence type="ECO:0000259" key="7">
    <source>
        <dbReference type="PROSITE" id="PS50157"/>
    </source>
</evidence>
<evidence type="ECO:0000256" key="2">
    <source>
        <dbReference type="ARBA" id="ARBA00022737"/>
    </source>
</evidence>
<keyword evidence="1" id="KW-0479">Metal-binding</keyword>
<dbReference type="EMBL" id="CAXLJM020000148">
    <property type="protein sequence ID" value="CAL8142474.1"/>
    <property type="molecule type" value="Genomic_DNA"/>
</dbReference>
<comment type="caution">
    <text evidence="8">The sequence shown here is derived from an EMBL/GenBank/DDBJ whole genome shotgun (WGS) entry which is preliminary data.</text>
</comment>
<feature type="compositionally biased region" description="Basic residues" evidence="6">
    <location>
        <begin position="240"/>
        <end position="250"/>
    </location>
</feature>
<organism evidence="8 9">
    <name type="scientific">Orchesella dallaii</name>
    <dbReference type="NCBI Taxonomy" id="48710"/>
    <lineage>
        <taxon>Eukaryota</taxon>
        <taxon>Metazoa</taxon>
        <taxon>Ecdysozoa</taxon>
        <taxon>Arthropoda</taxon>
        <taxon>Hexapoda</taxon>
        <taxon>Collembola</taxon>
        <taxon>Entomobryomorpha</taxon>
        <taxon>Entomobryoidea</taxon>
        <taxon>Orchesellidae</taxon>
        <taxon>Orchesellinae</taxon>
        <taxon>Orchesella</taxon>
    </lineage>
</organism>
<gene>
    <name evidence="8" type="ORF">ODALV1_LOCUS29060</name>
</gene>
<evidence type="ECO:0000313" key="9">
    <source>
        <dbReference type="Proteomes" id="UP001642540"/>
    </source>
</evidence>
<evidence type="ECO:0000256" key="6">
    <source>
        <dbReference type="SAM" id="MobiDB-lite"/>
    </source>
</evidence>